<dbReference type="InterPro" id="IPR001368">
    <property type="entry name" value="TNFR/NGFR_Cys_rich_reg"/>
</dbReference>
<dbReference type="PRINTS" id="PR01956">
    <property type="entry name" value="TNFACTORR10"/>
</dbReference>
<feature type="disulfide bond" evidence="11">
    <location>
        <begin position="88"/>
        <end position="106"/>
    </location>
</feature>
<keyword evidence="8 11" id="KW-1015">Disulfide bond</keyword>
<evidence type="ECO:0000256" key="3">
    <source>
        <dbReference type="ARBA" id="ARBA00022703"/>
    </source>
</evidence>
<sequence length="388" mass="43132">MLMTQNARPSGRSYLSEKSRQCEECEEGVDYTSHPNELPACIPCRVCAQEERQEHPCNKTTNTVCYCKNGTFRAEGSPEFCQKCQTRCPNGKVMVSPCAPRSDLKCVDKESAFPVICGIAVVSLLAVAVAVAVLVWKAGWWRLCGQSSIFSRCPSTQALVQCVKSRTPRDELHKSPASSPRRPSSLPGCEQDSELGDTAKDLISPSKPSRGSEAQDNDQNEALSCSFLQHDEHEIEQQEQIVTRKGVPEQRAGETERLLGPAEAERSPVRRKPLVPASGVDPSEALRRLFTYCAEVVDHNSWDRFMQELGLTPNEIFLARVSRPHDPLYEMLQKWLNKTGRNASLNTLLGALDKLGQKLAKEKMVEYAVNSGNFIYQEDGVIGVKELF</sequence>
<keyword evidence="9 16" id="KW-0675">Receptor</keyword>
<dbReference type="PROSITE" id="PS00652">
    <property type="entry name" value="TNFR_NGFR_1"/>
    <property type="match status" value="1"/>
</dbReference>
<evidence type="ECO:0000256" key="12">
    <source>
        <dbReference type="SAM" id="MobiDB-lite"/>
    </source>
</evidence>
<reference evidence="16 17" key="1">
    <citation type="submission" date="2013-11" db="EMBL/GenBank/DDBJ databases">
        <title>The Damaraland mole rat (Fukomys damarensis) genome and evolution of African mole rats.</title>
        <authorList>
            <person name="Gladyshev V.N."/>
            <person name="Fang X."/>
        </authorList>
    </citation>
    <scope>NUCLEOTIDE SEQUENCE [LARGE SCALE GENOMIC DNA]</scope>
    <source>
        <tissue evidence="16">Liver</tissue>
    </source>
</reference>
<dbReference type="CDD" id="cd08315">
    <property type="entry name" value="Death_TRAILR_DR4_DR5"/>
    <property type="match status" value="1"/>
</dbReference>
<evidence type="ECO:0000313" key="17">
    <source>
        <dbReference type="Proteomes" id="UP000028990"/>
    </source>
</evidence>
<dbReference type="FunFam" id="2.10.50.10:FF:000004">
    <property type="entry name" value="Tumor necrosis factor receptor superfamily member 6"/>
    <property type="match status" value="1"/>
</dbReference>
<feature type="domain" description="TNFR-Cys" evidence="15">
    <location>
        <begin position="66"/>
        <end position="106"/>
    </location>
</feature>
<evidence type="ECO:0000259" key="14">
    <source>
        <dbReference type="PROSITE" id="PS50017"/>
    </source>
</evidence>
<dbReference type="InterPro" id="IPR034029">
    <property type="entry name" value="TNFRSF10A/B_death"/>
</dbReference>
<name>A0A091E177_FUKDA</name>
<dbReference type="Pfam" id="PF00020">
    <property type="entry name" value="TNFR_c6"/>
    <property type="match status" value="2"/>
</dbReference>
<evidence type="ECO:0000313" key="16">
    <source>
        <dbReference type="EMBL" id="KFO38119.1"/>
    </source>
</evidence>
<dbReference type="SMART" id="SM00005">
    <property type="entry name" value="DEATH"/>
    <property type="match status" value="1"/>
</dbReference>
<dbReference type="STRING" id="885580.ENSFDAP00000000139"/>
<keyword evidence="6 13" id="KW-1133">Transmembrane helix</keyword>
<dbReference type="Pfam" id="PF00531">
    <property type="entry name" value="Death"/>
    <property type="match status" value="1"/>
</dbReference>
<dbReference type="InterPro" id="IPR052491">
    <property type="entry name" value="TNFRSF10"/>
</dbReference>
<dbReference type="Proteomes" id="UP000028990">
    <property type="component" value="Unassembled WGS sequence"/>
</dbReference>
<dbReference type="InterPro" id="IPR034024">
    <property type="entry name" value="TNFRSF10_N"/>
</dbReference>
<keyword evidence="17" id="KW-1185">Reference proteome</keyword>
<dbReference type="CDD" id="cd10580">
    <property type="entry name" value="TNFRSF10"/>
    <property type="match status" value="1"/>
</dbReference>
<evidence type="ECO:0000256" key="7">
    <source>
        <dbReference type="ARBA" id="ARBA00023136"/>
    </source>
</evidence>
<evidence type="ECO:0000256" key="6">
    <source>
        <dbReference type="ARBA" id="ARBA00022989"/>
    </source>
</evidence>
<dbReference type="InterPro" id="IPR000488">
    <property type="entry name" value="Death_dom"/>
</dbReference>
<feature type="region of interest" description="Disordered" evidence="12">
    <location>
        <begin position="169"/>
        <end position="219"/>
    </location>
</feature>
<evidence type="ECO:0000256" key="4">
    <source>
        <dbReference type="ARBA" id="ARBA00022729"/>
    </source>
</evidence>
<feature type="domain" description="Death" evidence="14">
    <location>
        <begin position="301"/>
        <end position="368"/>
    </location>
</feature>
<dbReference type="GO" id="GO:0005886">
    <property type="term" value="C:plasma membrane"/>
    <property type="evidence" value="ECO:0007669"/>
    <property type="project" value="TreeGrafter"/>
</dbReference>
<dbReference type="PANTHER" id="PTHR46330">
    <property type="entry name" value="TUMOR NECROSIS FACTOR RECEPTOR SUPERFAMILY MEMBER 10B"/>
    <property type="match status" value="1"/>
</dbReference>
<dbReference type="PROSITE" id="PS50017">
    <property type="entry name" value="DEATH_DOMAIN"/>
    <property type="match status" value="1"/>
</dbReference>
<feature type="transmembrane region" description="Helical" evidence="13">
    <location>
        <begin position="112"/>
        <end position="136"/>
    </location>
</feature>
<dbReference type="SUPFAM" id="SSF57586">
    <property type="entry name" value="TNF receptor-like"/>
    <property type="match status" value="3"/>
</dbReference>
<dbReference type="Gene3D" id="1.10.533.10">
    <property type="entry name" value="Death Domain, Fas"/>
    <property type="match status" value="1"/>
</dbReference>
<keyword evidence="7 13" id="KW-0472">Membrane</keyword>
<evidence type="ECO:0000256" key="10">
    <source>
        <dbReference type="ARBA" id="ARBA00023180"/>
    </source>
</evidence>
<keyword evidence="2 13" id="KW-0812">Transmembrane</keyword>
<comment type="caution">
    <text evidence="11">Lacks conserved residue(s) required for the propagation of feature annotation.</text>
</comment>
<evidence type="ECO:0000259" key="15">
    <source>
        <dbReference type="PROSITE" id="PS50050"/>
    </source>
</evidence>
<keyword evidence="10" id="KW-0325">Glycoprotein</keyword>
<feature type="repeat" description="TNFR-Cys" evidence="11">
    <location>
        <begin position="66"/>
        <end position="106"/>
    </location>
</feature>
<evidence type="ECO:0000256" key="11">
    <source>
        <dbReference type="PROSITE-ProRule" id="PRU00206"/>
    </source>
</evidence>
<dbReference type="GO" id="GO:0045569">
    <property type="term" value="F:TRAIL binding"/>
    <property type="evidence" value="ECO:0007669"/>
    <property type="project" value="InterPro"/>
</dbReference>
<dbReference type="SMART" id="SM00208">
    <property type="entry name" value="TNFR"/>
    <property type="match status" value="2"/>
</dbReference>
<dbReference type="Gene3D" id="2.10.50.10">
    <property type="entry name" value="Tumor Necrosis Factor Receptor, subunit A, domain 2"/>
    <property type="match status" value="3"/>
</dbReference>
<feature type="disulfide bond" evidence="11">
    <location>
        <begin position="44"/>
        <end position="57"/>
    </location>
</feature>
<dbReference type="AlphaFoldDB" id="A0A091E177"/>
<dbReference type="InterPro" id="IPR011029">
    <property type="entry name" value="DEATH-like_dom_sf"/>
</dbReference>
<keyword evidence="4" id="KW-0732">Signal</keyword>
<feature type="disulfide bond" evidence="11">
    <location>
        <begin position="47"/>
        <end position="65"/>
    </location>
</feature>
<proteinExistence type="predicted"/>
<feature type="domain" description="TNFR-Cys" evidence="15">
    <location>
        <begin position="24"/>
        <end position="65"/>
    </location>
</feature>
<evidence type="ECO:0000256" key="5">
    <source>
        <dbReference type="ARBA" id="ARBA00022737"/>
    </source>
</evidence>
<evidence type="ECO:0000256" key="13">
    <source>
        <dbReference type="SAM" id="Phobius"/>
    </source>
</evidence>
<dbReference type="SUPFAM" id="SSF47986">
    <property type="entry name" value="DEATH domain"/>
    <property type="match status" value="1"/>
</dbReference>
<dbReference type="FunFam" id="2.10.50.10:FF:000016">
    <property type="entry name" value="Tumor necrosis factor receptor superfamily member 10B"/>
    <property type="match status" value="1"/>
</dbReference>
<evidence type="ECO:0000256" key="9">
    <source>
        <dbReference type="ARBA" id="ARBA00023170"/>
    </source>
</evidence>
<dbReference type="GO" id="GO:0004888">
    <property type="term" value="F:transmembrane signaling receptor activity"/>
    <property type="evidence" value="ECO:0007669"/>
    <property type="project" value="UniProtKB-ARBA"/>
</dbReference>
<comment type="subcellular location">
    <subcellularLocation>
        <location evidence="1">Membrane</location>
        <topology evidence="1">Single-pass type I membrane protein</topology>
    </subcellularLocation>
</comment>
<dbReference type="GO" id="GO:0009986">
    <property type="term" value="C:cell surface"/>
    <property type="evidence" value="ECO:0007669"/>
    <property type="project" value="TreeGrafter"/>
</dbReference>
<dbReference type="GO" id="GO:0036462">
    <property type="term" value="P:TRAIL-activated apoptotic signaling pathway"/>
    <property type="evidence" value="ECO:0007669"/>
    <property type="project" value="TreeGrafter"/>
</dbReference>
<organism evidence="16 17">
    <name type="scientific">Fukomys damarensis</name>
    <name type="common">Damaraland mole rat</name>
    <name type="synonym">Cryptomys damarensis</name>
    <dbReference type="NCBI Taxonomy" id="885580"/>
    <lineage>
        <taxon>Eukaryota</taxon>
        <taxon>Metazoa</taxon>
        <taxon>Chordata</taxon>
        <taxon>Craniata</taxon>
        <taxon>Vertebrata</taxon>
        <taxon>Euteleostomi</taxon>
        <taxon>Mammalia</taxon>
        <taxon>Eutheria</taxon>
        <taxon>Euarchontoglires</taxon>
        <taxon>Glires</taxon>
        <taxon>Rodentia</taxon>
        <taxon>Hystricomorpha</taxon>
        <taxon>Bathyergidae</taxon>
        <taxon>Fukomys</taxon>
    </lineage>
</organism>
<feature type="region of interest" description="Disordered" evidence="12">
    <location>
        <begin position="236"/>
        <end position="278"/>
    </location>
</feature>
<evidence type="ECO:0000256" key="2">
    <source>
        <dbReference type="ARBA" id="ARBA00022692"/>
    </source>
</evidence>
<keyword evidence="5" id="KW-0677">Repeat</keyword>
<feature type="compositionally biased region" description="Basic and acidic residues" evidence="12">
    <location>
        <begin position="246"/>
        <end position="268"/>
    </location>
</feature>
<gene>
    <name evidence="16" type="ORF">H920_00514</name>
</gene>
<dbReference type="InterPro" id="IPR020465">
    <property type="entry name" value="TNFR_10"/>
</dbReference>
<dbReference type="eggNOG" id="ENOG502RBEC">
    <property type="taxonomic scope" value="Eukaryota"/>
</dbReference>
<evidence type="ECO:0000256" key="1">
    <source>
        <dbReference type="ARBA" id="ARBA00004479"/>
    </source>
</evidence>
<dbReference type="GO" id="GO:0043065">
    <property type="term" value="P:positive regulation of apoptotic process"/>
    <property type="evidence" value="ECO:0007669"/>
    <property type="project" value="TreeGrafter"/>
</dbReference>
<accession>A0A091E177</accession>
<dbReference type="PROSITE" id="PS50050">
    <property type="entry name" value="TNFR_NGFR_2"/>
    <property type="match status" value="2"/>
</dbReference>
<dbReference type="EMBL" id="KN120636">
    <property type="protein sequence ID" value="KFO38119.1"/>
    <property type="molecule type" value="Genomic_DNA"/>
</dbReference>
<protein>
    <submittedName>
        <fullName evidence="16">Tumor necrosis factor receptor superfamily member 10B</fullName>
    </submittedName>
</protein>
<dbReference type="PANTHER" id="PTHR46330:SF1">
    <property type="entry name" value="TUMOR NECROSIS FACTOR RECEPTOR SUPERFAMILY MEMBER 10B"/>
    <property type="match status" value="1"/>
</dbReference>
<feature type="repeat" description="TNFR-Cys" evidence="11">
    <location>
        <begin position="24"/>
        <end position="65"/>
    </location>
</feature>
<evidence type="ECO:0000256" key="8">
    <source>
        <dbReference type="ARBA" id="ARBA00023157"/>
    </source>
</evidence>
<feature type="compositionally biased region" description="Low complexity" evidence="12">
    <location>
        <begin position="175"/>
        <end position="187"/>
    </location>
</feature>
<keyword evidence="3" id="KW-0053">Apoptosis</keyword>